<evidence type="ECO:0000256" key="1">
    <source>
        <dbReference type="SAM" id="MobiDB-lite"/>
    </source>
</evidence>
<name>A0ABN5YL66_9MYCO</name>
<gene>
    <name evidence="2" type="ORF">MAUB_03140</name>
</gene>
<dbReference type="EMBL" id="AP022577">
    <property type="protein sequence ID" value="BBX82441.1"/>
    <property type="molecule type" value="Genomic_DNA"/>
</dbReference>
<sequence length="173" mass="17739">MNIDAGEERCQVGPVDLRPPHPERLHSRPLDEIEHGVTVLLANRVTEDGAEQANVFTHRLCGLPADFGALNRSDRQQRGVWNVGSLWHTSVLTADAGAAALGTQGAGVGTTIGVVVSVTVVTGAGGPAGTIGADDVVVVVSAAPDELPERDVVVDGCCPSGITIGVEVESPPP</sequence>
<dbReference type="Proteomes" id="UP000465609">
    <property type="component" value="Chromosome"/>
</dbReference>
<accession>A0ABN5YL66</accession>
<organism evidence="2 3">
    <name type="scientific">Mycolicibacterium aubagnense</name>
    <dbReference type="NCBI Taxonomy" id="319707"/>
    <lineage>
        <taxon>Bacteria</taxon>
        <taxon>Bacillati</taxon>
        <taxon>Actinomycetota</taxon>
        <taxon>Actinomycetes</taxon>
        <taxon>Mycobacteriales</taxon>
        <taxon>Mycobacteriaceae</taxon>
        <taxon>Mycolicibacterium</taxon>
    </lineage>
</organism>
<reference evidence="2 3" key="1">
    <citation type="journal article" date="2019" name="Emerg. Microbes Infect.">
        <title>Comprehensive subspecies identification of 175 nontuberculous mycobacteria species based on 7547 genomic profiles.</title>
        <authorList>
            <person name="Matsumoto Y."/>
            <person name="Kinjo T."/>
            <person name="Motooka D."/>
            <person name="Nabeya D."/>
            <person name="Jung N."/>
            <person name="Uechi K."/>
            <person name="Horii T."/>
            <person name="Iida T."/>
            <person name="Fujita J."/>
            <person name="Nakamura S."/>
        </authorList>
    </citation>
    <scope>NUCLEOTIDE SEQUENCE [LARGE SCALE GENOMIC DNA]</scope>
    <source>
        <strain evidence="2 3">JCM 15296</strain>
    </source>
</reference>
<evidence type="ECO:0000313" key="3">
    <source>
        <dbReference type="Proteomes" id="UP000465609"/>
    </source>
</evidence>
<protein>
    <submittedName>
        <fullName evidence="2">Uncharacterized protein</fullName>
    </submittedName>
</protein>
<feature type="compositionally biased region" description="Basic and acidic residues" evidence="1">
    <location>
        <begin position="1"/>
        <end position="10"/>
    </location>
</feature>
<proteinExistence type="predicted"/>
<evidence type="ECO:0000313" key="2">
    <source>
        <dbReference type="EMBL" id="BBX82441.1"/>
    </source>
</evidence>
<keyword evidence="3" id="KW-1185">Reference proteome</keyword>
<feature type="region of interest" description="Disordered" evidence="1">
    <location>
        <begin position="1"/>
        <end position="26"/>
    </location>
</feature>